<dbReference type="InterPro" id="IPR036457">
    <property type="entry name" value="PPM-type-like_dom_sf"/>
</dbReference>
<protein>
    <submittedName>
        <fullName evidence="2">Protein phosphatase 2C (PP2C)-like domain</fullName>
    </submittedName>
</protein>
<dbReference type="STRING" id="56857.A0A200Q4I2"/>
<dbReference type="SMART" id="SM00332">
    <property type="entry name" value="PP2Cc"/>
    <property type="match status" value="1"/>
</dbReference>
<dbReference type="Proteomes" id="UP000195402">
    <property type="component" value="Unassembled WGS sequence"/>
</dbReference>
<sequence>MREGGVPAVFQSPKCPRWSLSNEAFQWRMENCQSARLQGRRNYQEDRTFCALDMKIPFPGRTGIKEVTVGIVAVFDGHRGAEASEMASQLLLEYFFLHVYFLIDGIYSAVLEKSTWNLLYEGDVIFQELNHDTWNRYGLDLRRTKWMFSEIFDGSFHMEILKESLLRAIHDIDAIFTKAGVTWLVEAFKNNLDSGSTAAIVLIVDGQILVANIGDSKALLCSERFLSAKEAKELTRDHHPDRDDERSRVEAAGGYVLEWNGVHRVNGELAVSRTIGDVSFKSYGVISAPEVTDWQPLIANDTYLVAASDGVFEKMTTQDICDLLWDVYSEKLEHLSSCSYSLADCIVKTAFEKGSMDNLAAVVVPLRSTSFS</sequence>
<evidence type="ECO:0000259" key="1">
    <source>
        <dbReference type="PROSITE" id="PS51746"/>
    </source>
</evidence>
<organism evidence="2 3">
    <name type="scientific">Macleaya cordata</name>
    <name type="common">Five-seeded plume-poppy</name>
    <name type="synonym">Bocconia cordata</name>
    <dbReference type="NCBI Taxonomy" id="56857"/>
    <lineage>
        <taxon>Eukaryota</taxon>
        <taxon>Viridiplantae</taxon>
        <taxon>Streptophyta</taxon>
        <taxon>Embryophyta</taxon>
        <taxon>Tracheophyta</taxon>
        <taxon>Spermatophyta</taxon>
        <taxon>Magnoliopsida</taxon>
        <taxon>Ranunculales</taxon>
        <taxon>Papaveraceae</taxon>
        <taxon>Papaveroideae</taxon>
        <taxon>Macleaya</taxon>
    </lineage>
</organism>
<feature type="domain" description="PPM-type phosphatase" evidence="1">
    <location>
        <begin position="31"/>
        <end position="366"/>
    </location>
</feature>
<dbReference type="CDD" id="cd00143">
    <property type="entry name" value="PP2Cc"/>
    <property type="match status" value="1"/>
</dbReference>
<keyword evidence="3" id="KW-1185">Reference proteome</keyword>
<dbReference type="Gene3D" id="3.60.40.10">
    <property type="entry name" value="PPM-type phosphatase domain"/>
    <property type="match status" value="1"/>
</dbReference>
<dbReference type="AlphaFoldDB" id="A0A200Q4I2"/>
<dbReference type="Pfam" id="PF00481">
    <property type="entry name" value="PP2C"/>
    <property type="match status" value="1"/>
</dbReference>
<accession>A0A200Q4I2</accession>
<dbReference type="OrthoDB" id="10264738at2759"/>
<dbReference type="EMBL" id="MVGT01003118">
    <property type="protein sequence ID" value="OVA05389.1"/>
    <property type="molecule type" value="Genomic_DNA"/>
</dbReference>
<evidence type="ECO:0000313" key="2">
    <source>
        <dbReference type="EMBL" id="OVA05389.1"/>
    </source>
</evidence>
<evidence type="ECO:0000313" key="3">
    <source>
        <dbReference type="Proteomes" id="UP000195402"/>
    </source>
</evidence>
<dbReference type="PANTHER" id="PTHR47992">
    <property type="entry name" value="PROTEIN PHOSPHATASE"/>
    <property type="match status" value="1"/>
</dbReference>
<dbReference type="FunCoup" id="A0A200Q4I2">
    <property type="interactions" value="556"/>
</dbReference>
<dbReference type="InterPro" id="IPR001932">
    <property type="entry name" value="PPM-type_phosphatase-like_dom"/>
</dbReference>
<dbReference type="InterPro" id="IPR015655">
    <property type="entry name" value="PP2C"/>
</dbReference>
<proteinExistence type="predicted"/>
<name>A0A200Q4I2_MACCD</name>
<dbReference type="PROSITE" id="PS51746">
    <property type="entry name" value="PPM_2"/>
    <property type="match status" value="1"/>
</dbReference>
<dbReference type="OMA" id="IVWGVPR"/>
<dbReference type="SUPFAM" id="SSF81606">
    <property type="entry name" value="PP2C-like"/>
    <property type="match status" value="1"/>
</dbReference>
<gene>
    <name evidence="2" type="ORF">BVC80_441g151</name>
</gene>
<dbReference type="GO" id="GO:0004722">
    <property type="term" value="F:protein serine/threonine phosphatase activity"/>
    <property type="evidence" value="ECO:0007669"/>
    <property type="project" value="InterPro"/>
</dbReference>
<comment type="caution">
    <text evidence="2">The sequence shown here is derived from an EMBL/GenBank/DDBJ whole genome shotgun (WGS) entry which is preliminary data.</text>
</comment>
<reference evidence="2 3" key="1">
    <citation type="journal article" date="2017" name="Mol. Plant">
        <title>The Genome of Medicinal Plant Macleaya cordata Provides New Insights into Benzylisoquinoline Alkaloids Metabolism.</title>
        <authorList>
            <person name="Liu X."/>
            <person name="Liu Y."/>
            <person name="Huang P."/>
            <person name="Ma Y."/>
            <person name="Qing Z."/>
            <person name="Tang Q."/>
            <person name="Cao H."/>
            <person name="Cheng P."/>
            <person name="Zheng Y."/>
            <person name="Yuan Z."/>
            <person name="Zhou Y."/>
            <person name="Liu J."/>
            <person name="Tang Z."/>
            <person name="Zhuo Y."/>
            <person name="Zhang Y."/>
            <person name="Yu L."/>
            <person name="Huang J."/>
            <person name="Yang P."/>
            <person name="Peng Q."/>
            <person name="Zhang J."/>
            <person name="Jiang W."/>
            <person name="Zhang Z."/>
            <person name="Lin K."/>
            <person name="Ro D.K."/>
            <person name="Chen X."/>
            <person name="Xiong X."/>
            <person name="Shang Y."/>
            <person name="Huang S."/>
            <person name="Zeng J."/>
        </authorList>
    </citation>
    <scope>NUCLEOTIDE SEQUENCE [LARGE SCALE GENOMIC DNA]</scope>
    <source>
        <strain evidence="3">cv. BLH2017</strain>
        <tissue evidence="2">Root</tissue>
    </source>
</reference>
<dbReference type="InParanoid" id="A0A200Q4I2"/>